<organism evidence="1 2">
    <name type="scientific">Caenorhabditis remanei</name>
    <name type="common">Caenorhabditis vulgaris</name>
    <dbReference type="NCBI Taxonomy" id="31234"/>
    <lineage>
        <taxon>Eukaryota</taxon>
        <taxon>Metazoa</taxon>
        <taxon>Ecdysozoa</taxon>
        <taxon>Nematoda</taxon>
        <taxon>Chromadorea</taxon>
        <taxon>Rhabditida</taxon>
        <taxon>Rhabditina</taxon>
        <taxon>Rhabditomorpha</taxon>
        <taxon>Rhabditoidea</taxon>
        <taxon>Rhabditidae</taxon>
        <taxon>Peloderinae</taxon>
        <taxon>Caenorhabditis</taxon>
    </lineage>
</organism>
<reference evidence="1" key="1">
    <citation type="submission" date="2017-08" db="EMBL/GenBank/DDBJ databases">
        <authorList>
            <person name="de Groot N.N."/>
        </authorList>
    </citation>
    <scope>NUCLEOTIDE SEQUENCE [LARGE SCALE GENOMIC DNA]</scope>
    <source>
        <strain evidence="1">PX439</strain>
    </source>
</reference>
<proteinExistence type="predicted"/>
<protein>
    <submittedName>
        <fullName evidence="1">Uncharacterized protein</fullName>
    </submittedName>
</protein>
<keyword evidence="2" id="KW-1185">Reference proteome</keyword>
<dbReference type="OrthoDB" id="5843329at2759"/>
<comment type="caution">
    <text evidence="1">The sequence shown here is derived from an EMBL/GenBank/DDBJ whole genome shotgun (WGS) entry which is preliminary data.</text>
</comment>
<dbReference type="KEGG" id="crq:GCK72_006379"/>
<dbReference type="HOGENOM" id="CLU_2742328_0_0_1"/>
<dbReference type="EMBL" id="NMWX01000827">
    <property type="protein sequence ID" value="OZF75955.1"/>
    <property type="molecule type" value="Genomic_DNA"/>
</dbReference>
<gene>
    <name evidence="1" type="ORF">FL82_12278</name>
</gene>
<sequence length="72" mass="8958">MATMRSILVILLLLALFAQTTEAAKFGSRHFQPKYFRYRRWDPTHDFYDDYEFTREVRRPFHPMAYRQRLQR</sequence>
<evidence type="ECO:0000313" key="2">
    <source>
        <dbReference type="Proteomes" id="UP000216624"/>
    </source>
</evidence>
<feature type="non-terminal residue" evidence="1">
    <location>
        <position position="1"/>
    </location>
</feature>
<name>A0A260YRZ1_CAERE</name>
<dbReference type="eggNOG" id="ENOG502TICW">
    <property type="taxonomic scope" value="Eukaryota"/>
</dbReference>
<evidence type="ECO:0000313" key="1">
    <source>
        <dbReference type="EMBL" id="OZF75955.1"/>
    </source>
</evidence>
<dbReference type="CTD" id="9815212"/>
<accession>A0A260YRZ1</accession>
<dbReference type="Proteomes" id="UP000216624">
    <property type="component" value="Unassembled WGS sequence"/>
</dbReference>
<dbReference type="OMA" id="RRWDPTH"/>